<organism evidence="2 3">
    <name type="scientific">Virgibacillus salarius</name>
    <dbReference type="NCBI Taxonomy" id="447199"/>
    <lineage>
        <taxon>Bacteria</taxon>
        <taxon>Bacillati</taxon>
        <taxon>Bacillota</taxon>
        <taxon>Bacilli</taxon>
        <taxon>Bacillales</taxon>
        <taxon>Bacillaceae</taxon>
        <taxon>Virgibacillus</taxon>
    </lineage>
</organism>
<feature type="domain" description="Wadjet protein JetD C-terminal" evidence="1">
    <location>
        <begin position="175"/>
        <end position="262"/>
    </location>
</feature>
<reference evidence="2" key="1">
    <citation type="submission" date="2021-04" db="EMBL/GenBank/DDBJ databases">
        <title>Isolation and polyphasic classification of algal microorganism.</title>
        <authorList>
            <person name="Wang S."/>
        </authorList>
    </citation>
    <scope>NUCLEOTIDE SEQUENCE</scope>
    <source>
        <strain evidence="2">720a</strain>
    </source>
</reference>
<proteinExistence type="predicted"/>
<dbReference type="AlphaFoldDB" id="A0A941IB74"/>
<gene>
    <name evidence="2" type="ORF">KCX74_08660</name>
</gene>
<dbReference type="EMBL" id="JAGSOT010000021">
    <property type="protein sequence ID" value="MBR7796112.1"/>
    <property type="molecule type" value="Genomic_DNA"/>
</dbReference>
<accession>A0A941IB74</accession>
<evidence type="ECO:0000313" key="3">
    <source>
        <dbReference type="Proteomes" id="UP000675284"/>
    </source>
</evidence>
<comment type="caution">
    <text evidence="2">The sequence shown here is derived from an EMBL/GenBank/DDBJ whole genome shotgun (WGS) entry which is preliminary data.</text>
</comment>
<dbReference type="InterPro" id="IPR024534">
    <property type="entry name" value="JetD_C"/>
</dbReference>
<protein>
    <recommendedName>
        <fullName evidence="1">Wadjet protein JetD C-terminal domain-containing protein</fullName>
    </recommendedName>
</protein>
<evidence type="ECO:0000259" key="1">
    <source>
        <dbReference type="Pfam" id="PF09983"/>
    </source>
</evidence>
<dbReference type="Pfam" id="PF09983">
    <property type="entry name" value="JetD_C"/>
    <property type="match status" value="1"/>
</dbReference>
<sequence length="340" mass="40095">MKELKEALALYPKKTIDINQLQELSSPFFDSYEAFAEEVLALEEAGILAMVKSKGRSPRKPSVALHYRIQKAKLKQAHHHLLQQYRIQFHREINLDYYYQHDPKQLQKDLPYLRQIDQYIRTNGFPTEAIPTPERSYEIAGDEKWITEKKGKELLERVHLFDKMKIMPVSEPLKYAINPNQVQEPKQLHLIVENKTTYQGLLPAIKQTAFATLIYGSGKTIIQSIEQFNQQYPITADHHFFYFGDIDREGISIWHSLANKIELRLAFPFYRACLAKQPAQGKAYQRKREGAEDAFLQWFDQQEQRQIKRLLAEGYYYPQETLRTKELQQIWEGSNWNDMI</sequence>
<keyword evidence="3" id="KW-1185">Reference proteome</keyword>
<name>A0A941IB74_9BACI</name>
<dbReference type="RefSeq" id="WP_166530286.1">
    <property type="nucleotide sequence ID" value="NZ_BAAACY010000088.1"/>
</dbReference>
<dbReference type="Proteomes" id="UP000675284">
    <property type="component" value="Unassembled WGS sequence"/>
</dbReference>
<evidence type="ECO:0000313" key="2">
    <source>
        <dbReference type="EMBL" id="MBR7796112.1"/>
    </source>
</evidence>